<dbReference type="Proteomes" id="UP000016935">
    <property type="component" value="Unassembled WGS sequence"/>
</dbReference>
<protein>
    <submittedName>
        <fullName evidence="1">Uncharacterized protein</fullName>
    </submittedName>
</protein>
<name>R0JXB0_EXST2</name>
<accession>R0JXB0</accession>
<reference evidence="1 2" key="2">
    <citation type="journal article" date="2013" name="PLoS Genet.">
        <title>Comparative genome structure, secondary metabolite, and effector coding capacity across Cochliobolus pathogens.</title>
        <authorList>
            <person name="Condon B.J."/>
            <person name="Leng Y."/>
            <person name="Wu D."/>
            <person name="Bushley K.E."/>
            <person name="Ohm R.A."/>
            <person name="Otillar R."/>
            <person name="Martin J."/>
            <person name="Schackwitz W."/>
            <person name="Grimwood J."/>
            <person name="MohdZainudin N."/>
            <person name="Xue C."/>
            <person name="Wang R."/>
            <person name="Manning V.A."/>
            <person name="Dhillon B."/>
            <person name="Tu Z.J."/>
            <person name="Steffenson B.J."/>
            <person name="Salamov A."/>
            <person name="Sun H."/>
            <person name="Lowry S."/>
            <person name="LaButti K."/>
            <person name="Han J."/>
            <person name="Copeland A."/>
            <person name="Lindquist E."/>
            <person name="Barry K."/>
            <person name="Schmutz J."/>
            <person name="Baker S.E."/>
            <person name="Ciuffetti L.M."/>
            <person name="Grigoriev I.V."/>
            <person name="Zhong S."/>
            <person name="Turgeon B.G."/>
        </authorList>
    </citation>
    <scope>NUCLEOTIDE SEQUENCE [LARGE SCALE GENOMIC DNA]</scope>
    <source>
        <strain evidence="2">28A</strain>
    </source>
</reference>
<reference evidence="1 2" key="1">
    <citation type="journal article" date="2012" name="PLoS Pathog.">
        <title>Diverse lifestyles and strategies of plant pathogenesis encoded in the genomes of eighteen Dothideomycetes fungi.</title>
        <authorList>
            <person name="Ohm R.A."/>
            <person name="Feau N."/>
            <person name="Henrissat B."/>
            <person name="Schoch C.L."/>
            <person name="Horwitz B.A."/>
            <person name="Barry K.W."/>
            <person name="Condon B.J."/>
            <person name="Copeland A.C."/>
            <person name="Dhillon B."/>
            <person name="Glaser F."/>
            <person name="Hesse C.N."/>
            <person name="Kosti I."/>
            <person name="LaButti K."/>
            <person name="Lindquist E.A."/>
            <person name="Lucas S."/>
            <person name="Salamov A.A."/>
            <person name="Bradshaw R.E."/>
            <person name="Ciuffetti L."/>
            <person name="Hamelin R.C."/>
            <person name="Kema G.H.J."/>
            <person name="Lawrence C."/>
            <person name="Scott J.A."/>
            <person name="Spatafora J.W."/>
            <person name="Turgeon B.G."/>
            <person name="de Wit P.J.G.M."/>
            <person name="Zhong S."/>
            <person name="Goodwin S.B."/>
            <person name="Grigoriev I.V."/>
        </authorList>
    </citation>
    <scope>NUCLEOTIDE SEQUENCE [LARGE SCALE GENOMIC DNA]</scope>
    <source>
        <strain evidence="2">28A</strain>
    </source>
</reference>
<dbReference type="GeneID" id="19404592"/>
<evidence type="ECO:0000313" key="1">
    <source>
        <dbReference type="EMBL" id="EOA85568.1"/>
    </source>
</evidence>
<evidence type="ECO:0000313" key="2">
    <source>
        <dbReference type="Proteomes" id="UP000016935"/>
    </source>
</evidence>
<organism evidence="1 2">
    <name type="scientific">Exserohilum turcicum (strain 28A)</name>
    <name type="common">Northern leaf blight fungus</name>
    <name type="synonym">Setosphaeria turcica</name>
    <dbReference type="NCBI Taxonomy" id="671987"/>
    <lineage>
        <taxon>Eukaryota</taxon>
        <taxon>Fungi</taxon>
        <taxon>Dikarya</taxon>
        <taxon>Ascomycota</taxon>
        <taxon>Pezizomycotina</taxon>
        <taxon>Dothideomycetes</taxon>
        <taxon>Pleosporomycetidae</taxon>
        <taxon>Pleosporales</taxon>
        <taxon>Pleosporineae</taxon>
        <taxon>Pleosporaceae</taxon>
        <taxon>Exserohilum</taxon>
    </lineage>
</organism>
<dbReference type="EMBL" id="KB908670">
    <property type="protein sequence ID" value="EOA85568.1"/>
    <property type="molecule type" value="Genomic_DNA"/>
</dbReference>
<dbReference type="HOGENOM" id="CLU_1856541_0_0_1"/>
<dbReference type="AlphaFoldDB" id="R0JXB0"/>
<gene>
    <name evidence="1" type="ORF">SETTUDRAFT_40210</name>
</gene>
<proteinExistence type="predicted"/>
<dbReference type="RefSeq" id="XP_008026770.1">
    <property type="nucleotide sequence ID" value="XM_008028579.1"/>
</dbReference>
<keyword evidence="2" id="KW-1185">Reference proteome</keyword>
<sequence length="138" mass="15626">MNPNYAVVLDQGLGKYGTILADLKSSLRTNNHFLCYYPTLDRGRPSVHWVHGSAIALGLELSKSTENYKQDGVMVFRMHKGTLRLMSKNIKNNRVKGDMAYTIRDAEGATDAQLCDAIEKFCREEPHFVKLYDKENLG</sequence>